<dbReference type="Pfam" id="PF03703">
    <property type="entry name" value="bPH_2"/>
    <property type="match status" value="1"/>
</dbReference>
<protein>
    <submittedName>
        <fullName evidence="3">PH domain-containing protein</fullName>
    </submittedName>
</protein>
<keyword evidence="4" id="KW-1185">Reference proteome</keyword>
<keyword evidence="1" id="KW-0472">Membrane</keyword>
<feature type="transmembrane region" description="Helical" evidence="1">
    <location>
        <begin position="42"/>
        <end position="61"/>
    </location>
</feature>
<dbReference type="PANTHER" id="PTHR34473">
    <property type="entry name" value="UPF0699 TRANSMEMBRANE PROTEIN YDBS"/>
    <property type="match status" value="1"/>
</dbReference>
<sequence>MPPQSLNPKVRIVWIVQSLISATIFGAIAGAIEFAVLDVGIWVGPAVFGVFALLGVVHAILRYRVWEYEVRKDALYLERGVITRVRTVVPYVRIQHVDASRGPVERLVGLASAVVYTAGSRGADVTIPGLTADDADDLQHRLKQMAILAEGDDAV</sequence>
<accession>A0AAE3FQQ2</accession>
<evidence type="ECO:0000313" key="3">
    <source>
        <dbReference type="EMBL" id="MCL9813406.1"/>
    </source>
</evidence>
<evidence type="ECO:0000259" key="2">
    <source>
        <dbReference type="Pfam" id="PF03703"/>
    </source>
</evidence>
<evidence type="ECO:0000313" key="4">
    <source>
        <dbReference type="Proteomes" id="UP001202674"/>
    </source>
</evidence>
<keyword evidence="1" id="KW-1133">Transmembrane helix</keyword>
<comment type="caution">
    <text evidence="3">The sequence shown here is derived from an EMBL/GenBank/DDBJ whole genome shotgun (WGS) entry which is preliminary data.</text>
</comment>
<reference evidence="3 4" key="1">
    <citation type="journal article" date="2022" name="Syst. Appl. Microbiol.">
        <title>Natronocalculus amylovorans gen. nov., sp. nov., and Natranaeroarchaeum aerophilus sp. nov., dominant culturable amylolytic natronoarchaea from hypersaline soda lakes in southwestern Siberia.</title>
        <authorList>
            <person name="Sorokin D.Y."/>
            <person name="Elcheninov A.G."/>
            <person name="Khizhniak T.V."/>
            <person name="Koenen M."/>
            <person name="Bale N.J."/>
            <person name="Damste J.S.S."/>
            <person name="Kublanov I.V."/>
        </authorList>
    </citation>
    <scope>NUCLEOTIDE SEQUENCE [LARGE SCALE GENOMIC DNA]</scope>
    <source>
        <strain evidence="3 4">AArc-St1-1</strain>
    </source>
</reference>
<dbReference type="InterPro" id="IPR005182">
    <property type="entry name" value="YdbS-like_PH"/>
</dbReference>
<gene>
    <name evidence="3" type="ORF">AArcSt11_07025</name>
</gene>
<name>A0AAE3FQQ2_9EURY</name>
<proteinExistence type="predicted"/>
<organism evidence="3 4">
    <name type="scientific">Natranaeroarchaeum aerophilus</name>
    <dbReference type="NCBI Taxonomy" id="2917711"/>
    <lineage>
        <taxon>Archaea</taxon>
        <taxon>Methanobacteriati</taxon>
        <taxon>Methanobacteriota</taxon>
        <taxon>Stenosarchaea group</taxon>
        <taxon>Halobacteria</taxon>
        <taxon>Halobacteriales</taxon>
        <taxon>Natronoarchaeaceae</taxon>
        <taxon>Natranaeroarchaeum</taxon>
    </lineage>
</organism>
<dbReference type="AlphaFoldDB" id="A0AAE3FQQ2"/>
<feature type="domain" description="YdbS-like PH" evidence="2">
    <location>
        <begin position="63"/>
        <end position="141"/>
    </location>
</feature>
<evidence type="ECO:0000256" key="1">
    <source>
        <dbReference type="SAM" id="Phobius"/>
    </source>
</evidence>
<feature type="transmembrane region" description="Helical" evidence="1">
    <location>
        <begin position="12"/>
        <end position="36"/>
    </location>
</feature>
<dbReference type="Proteomes" id="UP001202674">
    <property type="component" value="Unassembled WGS sequence"/>
</dbReference>
<dbReference type="RefSeq" id="WP_250596307.1">
    <property type="nucleotide sequence ID" value="NZ_JAKRVY010000003.1"/>
</dbReference>
<dbReference type="PANTHER" id="PTHR34473:SF3">
    <property type="entry name" value="TRANSMEMBRANE PROTEIN-RELATED"/>
    <property type="match status" value="1"/>
</dbReference>
<keyword evidence="1" id="KW-0812">Transmembrane</keyword>
<dbReference type="EMBL" id="JAKRVY010000003">
    <property type="protein sequence ID" value="MCL9813406.1"/>
    <property type="molecule type" value="Genomic_DNA"/>
</dbReference>